<dbReference type="GeneID" id="42529267"/>
<keyword evidence="2" id="KW-1185">Reference proteome</keyword>
<proteinExistence type="predicted"/>
<sequence>MEPESQEDEKIWRYLTEYFRRIMDFPDTSPYVPERFWKKRIDNRKKLKETSSTGDRSIR</sequence>
<reference evidence="2" key="1">
    <citation type="journal article" date="2015" name="PLoS Genet.">
        <title>The dynamic genome and transcriptome of the human fungal pathogen Blastomyces and close relative Emmonsia.</title>
        <authorList>
            <person name="Munoz J.F."/>
            <person name="Gauthier G.M."/>
            <person name="Desjardins C.A."/>
            <person name="Gallo J.E."/>
            <person name="Holder J."/>
            <person name="Sullivan T.D."/>
            <person name="Marty A.J."/>
            <person name="Carmen J.C."/>
            <person name="Chen Z."/>
            <person name="Ding L."/>
            <person name="Gujja S."/>
            <person name="Magrini V."/>
            <person name="Misas E."/>
            <person name="Mitreva M."/>
            <person name="Priest M."/>
            <person name="Saif S."/>
            <person name="Whiston E.A."/>
            <person name="Young S."/>
            <person name="Zeng Q."/>
            <person name="Goldman W.E."/>
            <person name="Mardis E.R."/>
            <person name="Taylor J.W."/>
            <person name="McEwen J.G."/>
            <person name="Clay O.K."/>
            <person name="Klein B.S."/>
            <person name="Cuomo C.A."/>
        </authorList>
    </citation>
    <scope>NUCLEOTIDE SEQUENCE [LARGE SCALE GENOMIC DNA]</scope>
    <source>
        <strain evidence="2">SLH14081</strain>
    </source>
</reference>
<accession>A0A179UY57</accession>
<organism evidence="1 2">
    <name type="scientific">Blastomyces gilchristii (strain SLH14081)</name>
    <name type="common">Blastomyces dermatitidis</name>
    <dbReference type="NCBI Taxonomy" id="559298"/>
    <lineage>
        <taxon>Eukaryota</taxon>
        <taxon>Fungi</taxon>
        <taxon>Dikarya</taxon>
        <taxon>Ascomycota</taxon>
        <taxon>Pezizomycotina</taxon>
        <taxon>Eurotiomycetes</taxon>
        <taxon>Eurotiomycetidae</taxon>
        <taxon>Onygenales</taxon>
        <taxon>Ajellomycetaceae</taxon>
        <taxon>Blastomyces</taxon>
    </lineage>
</organism>
<dbReference type="EMBL" id="GG657466">
    <property type="protein sequence ID" value="OAT12149.1"/>
    <property type="molecule type" value="Genomic_DNA"/>
</dbReference>
<evidence type="ECO:0000313" key="2">
    <source>
        <dbReference type="Proteomes" id="UP000002038"/>
    </source>
</evidence>
<gene>
    <name evidence="1" type="ORF">BDBG_17630</name>
</gene>
<evidence type="ECO:0000313" key="1">
    <source>
        <dbReference type="EMBL" id="OAT12149.1"/>
    </source>
</evidence>
<dbReference type="RefSeq" id="XP_031580231.1">
    <property type="nucleotide sequence ID" value="XM_031725310.1"/>
</dbReference>
<dbReference type="AlphaFoldDB" id="A0A179UY57"/>
<dbReference type="KEGG" id="bgh:BDBG_17630"/>
<protein>
    <submittedName>
        <fullName evidence="1">Uncharacterized protein</fullName>
    </submittedName>
</protein>
<name>A0A179UY57_BLAGS</name>
<dbReference type="Proteomes" id="UP000002038">
    <property type="component" value="Unassembled WGS sequence"/>
</dbReference>
<dbReference type="VEuPathDB" id="FungiDB:BDBG_17630"/>